<protein>
    <recommendedName>
        <fullName evidence="2">Agenet domain-containing protein</fullName>
    </recommendedName>
</protein>
<keyword evidence="4" id="KW-1185">Reference proteome</keyword>
<organism evidence="3 4">
    <name type="scientific">Ricinus communis</name>
    <name type="common">Castor bean</name>
    <dbReference type="NCBI Taxonomy" id="3988"/>
    <lineage>
        <taxon>Eukaryota</taxon>
        <taxon>Viridiplantae</taxon>
        <taxon>Streptophyta</taxon>
        <taxon>Embryophyta</taxon>
        <taxon>Tracheophyta</taxon>
        <taxon>Spermatophyta</taxon>
        <taxon>Magnoliopsida</taxon>
        <taxon>eudicotyledons</taxon>
        <taxon>Gunneridae</taxon>
        <taxon>Pentapetalae</taxon>
        <taxon>rosids</taxon>
        <taxon>fabids</taxon>
        <taxon>Malpighiales</taxon>
        <taxon>Euphorbiaceae</taxon>
        <taxon>Acalyphoideae</taxon>
        <taxon>Acalypheae</taxon>
        <taxon>Ricinus</taxon>
    </lineage>
</organism>
<feature type="domain" description="Agenet" evidence="2">
    <location>
        <begin position="288"/>
        <end position="344"/>
    </location>
</feature>
<name>B9RFL4_RICCO</name>
<dbReference type="eggNOG" id="ENOG502QSXC">
    <property type="taxonomic scope" value="Eukaryota"/>
</dbReference>
<evidence type="ECO:0000256" key="1">
    <source>
        <dbReference type="SAM" id="MobiDB-lite"/>
    </source>
</evidence>
<dbReference type="InterPro" id="IPR008395">
    <property type="entry name" value="Agenet-like_dom"/>
</dbReference>
<dbReference type="AlphaFoldDB" id="B9RFL4"/>
<dbReference type="InParanoid" id="B9RFL4"/>
<evidence type="ECO:0000313" key="3">
    <source>
        <dbReference type="EMBL" id="EEF49985.1"/>
    </source>
</evidence>
<evidence type="ECO:0000259" key="2">
    <source>
        <dbReference type="SMART" id="SM00743"/>
    </source>
</evidence>
<dbReference type="CDD" id="cd20405">
    <property type="entry name" value="Tudor_Agenet_AtDUF_rpt1_3"/>
    <property type="match status" value="2"/>
</dbReference>
<dbReference type="FunCoup" id="B9RFL4">
    <property type="interactions" value="510"/>
</dbReference>
<reference evidence="4" key="1">
    <citation type="journal article" date="2010" name="Nat. Biotechnol.">
        <title>Draft genome sequence of the oilseed species Ricinus communis.</title>
        <authorList>
            <person name="Chan A.P."/>
            <person name="Crabtree J."/>
            <person name="Zhao Q."/>
            <person name="Lorenzi H."/>
            <person name="Orvis J."/>
            <person name="Puiu D."/>
            <person name="Melake-Berhan A."/>
            <person name="Jones K.M."/>
            <person name="Redman J."/>
            <person name="Chen G."/>
            <person name="Cahoon E.B."/>
            <person name="Gedil M."/>
            <person name="Stanke M."/>
            <person name="Haas B.J."/>
            <person name="Wortman J.R."/>
            <person name="Fraser-Liggett C.M."/>
            <person name="Ravel J."/>
            <person name="Rabinowicz P.D."/>
        </authorList>
    </citation>
    <scope>NUCLEOTIDE SEQUENCE [LARGE SCALE GENOMIC DNA]</scope>
    <source>
        <strain evidence="4">cv. Hale</strain>
    </source>
</reference>
<dbReference type="STRING" id="3988.B9RFL4"/>
<dbReference type="CDD" id="cd20406">
    <property type="entry name" value="Tudor_Agenet_AtDUF_rpt2_4"/>
    <property type="match status" value="2"/>
</dbReference>
<dbReference type="Proteomes" id="UP000008311">
    <property type="component" value="Unassembled WGS sequence"/>
</dbReference>
<feature type="domain" description="Agenet" evidence="2">
    <location>
        <begin position="16"/>
        <end position="88"/>
    </location>
</feature>
<gene>
    <name evidence="3" type="ORF">RCOM_1435690</name>
</gene>
<proteinExistence type="predicted"/>
<feature type="domain" description="Agenet" evidence="2">
    <location>
        <begin position="217"/>
        <end position="285"/>
    </location>
</feature>
<dbReference type="EMBL" id="EQ973777">
    <property type="protein sequence ID" value="EEF49985.1"/>
    <property type="molecule type" value="Genomic_DNA"/>
</dbReference>
<sequence>MSPKSKTKPRTPPQHPHFKNGTVVEVSSDDDGFRGSWYTGKIIKRASSRSPNKYLIEYEKLFSDESGKNPLKEILDLAQLRPLAPREKKRRFRFGEKVDAYHNDGWWEGSITEECKDGKFAVFFRGTREQIVFGEEDLRLHREWVDDQWKPPLEDESLKEEKEEANETPLCMLYLEKSILILGGQNLDWMCISRIIEDARKVPTTLEVNHIEAETEENFSKGMEIEVSSDEEGFQGAWFAATIIEAVGKDKYLIEYKNLRTEDDTDFLREEIDIAHLRPCPPEIIMVNSFKLLDEVDALYNDGWWVGVISKVLADCKYTVYFRDTSEEMTFRHSELRLHHDWIAGEWILPSSVRDDILKFFSR</sequence>
<dbReference type="InterPro" id="IPR014002">
    <property type="entry name" value="Agenet_dom_plant"/>
</dbReference>
<feature type="domain" description="Agenet" evidence="2">
    <location>
        <begin position="90"/>
        <end position="146"/>
    </location>
</feature>
<dbReference type="Gene3D" id="2.30.30.140">
    <property type="match status" value="2"/>
</dbReference>
<dbReference type="Pfam" id="PF05641">
    <property type="entry name" value="Agenet"/>
    <property type="match status" value="3"/>
</dbReference>
<dbReference type="PANTHER" id="PTHR31917">
    <property type="entry name" value="AGENET DOMAIN-CONTAINING PROTEIN-RELATED"/>
    <property type="match status" value="1"/>
</dbReference>
<evidence type="ECO:0000313" key="4">
    <source>
        <dbReference type="Proteomes" id="UP000008311"/>
    </source>
</evidence>
<feature type="region of interest" description="Disordered" evidence="1">
    <location>
        <begin position="1"/>
        <end position="32"/>
    </location>
</feature>
<accession>B9RFL4</accession>
<dbReference type="SMART" id="SM00743">
    <property type="entry name" value="Agenet"/>
    <property type="match status" value="4"/>
</dbReference>
<dbReference type="PANTHER" id="PTHR31917:SF147">
    <property type="entry name" value="AGENET DOMAIN-CONTAINING PROTEIN"/>
    <property type="match status" value="1"/>
</dbReference>